<sequence length="498" mass="55151">MTLQRSGSSSRPRVASSTAGSPTKPRFPSTMAPPTQRRVASATETPTRLDRLNAGRTPTANPMSPQDMCHSVPPRFRTRSSSPTKAPTRSSGAAPVDLVSLRRERREPGPARHTVRLLSVISECWGDDTHNYFRWTLKDSLLRGGCEEREPGDVWGGLRHVVGDLWPDLQEWIMHQTPTEEDAVWFGCAGSCNHAHHEYADDPQIDREQSSQERVGFFMSPDAFDEACTIVQELADRGHSFDCLLNADLNPFFMIYAFAHCNVRLPRNFSRQLFWKHLDALIRFQRCPGLKSARSRGSAKGMRRVAPQMRSFPREDDPEDIVGTLLALRNTGRLPVSSPLITRPAHELLLVIDGAHWSASCSSLGRFSYAADDLPAADVAPFALLDALTRWLPHWRAGALEVRTNDVCVMWGVRGNARSRAWGAVRGLCARGDVALRRAELIDHRSEDNMRTSAPRGAAVPSGPLRDPDVVSGAVKGLAAPGQESGTAYRAMMRHLML</sequence>
<dbReference type="Proteomes" id="UP001201163">
    <property type="component" value="Unassembled WGS sequence"/>
</dbReference>
<dbReference type="EMBL" id="JAKELL010000013">
    <property type="protein sequence ID" value="KAH8995010.1"/>
    <property type="molecule type" value="Genomic_DNA"/>
</dbReference>
<reference evidence="2" key="1">
    <citation type="submission" date="2022-01" db="EMBL/GenBank/DDBJ databases">
        <title>Comparative genomics reveals a dynamic genome evolution in the ectomycorrhizal milk-cap (Lactarius) mushrooms.</title>
        <authorList>
            <consortium name="DOE Joint Genome Institute"/>
            <person name="Lebreton A."/>
            <person name="Tang N."/>
            <person name="Kuo A."/>
            <person name="LaButti K."/>
            <person name="Drula E."/>
            <person name="Barry K."/>
            <person name="Clum A."/>
            <person name="Lipzen A."/>
            <person name="Mousain D."/>
            <person name="Ng V."/>
            <person name="Wang R."/>
            <person name="Wang X."/>
            <person name="Dai Y."/>
            <person name="Henrissat B."/>
            <person name="Grigoriev I.V."/>
            <person name="Guerin-Laguette A."/>
            <person name="Yu F."/>
            <person name="Martin F.M."/>
        </authorList>
    </citation>
    <scope>NUCLEOTIDE SEQUENCE</scope>
    <source>
        <strain evidence="2">QP</strain>
    </source>
</reference>
<feature type="region of interest" description="Disordered" evidence="1">
    <location>
        <begin position="446"/>
        <end position="467"/>
    </location>
</feature>
<accession>A0AAD4LNB3</accession>
<proteinExistence type="predicted"/>
<feature type="compositionally biased region" description="Polar residues" evidence="1">
    <location>
        <begin position="79"/>
        <end position="91"/>
    </location>
</feature>
<evidence type="ECO:0000313" key="3">
    <source>
        <dbReference type="Proteomes" id="UP001201163"/>
    </source>
</evidence>
<gene>
    <name evidence="2" type="ORF">EDB92DRAFT_253336</name>
</gene>
<feature type="compositionally biased region" description="Low complexity" evidence="1">
    <location>
        <begin position="1"/>
        <end position="17"/>
    </location>
</feature>
<feature type="region of interest" description="Disordered" evidence="1">
    <location>
        <begin position="1"/>
        <end position="96"/>
    </location>
</feature>
<dbReference type="AlphaFoldDB" id="A0AAD4LNB3"/>
<comment type="caution">
    <text evidence="2">The sequence shown here is derived from an EMBL/GenBank/DDBJ whole genome shotgun (WGS) entry which is preliminary data.</text>
</comment>
<keyword evidence="3" id="KW-1185">Reference proteome</keyword>
<protein>
    <submittedName>
        <fullName evidence="2">Uncharacterized protein</fullName>
    </submittedName>
</protein>
<organism evidence="2 3">
    <name type="scientific">Lactarius akahatsu</name>
    <dbReference type="NCBI Taxonomy" id="416441"/>
    <lineage>
        <taxon>Eukaryota</taxon>
        <taxon>Fungi</taxon>
        <taxon>Dikarya</taxon>
        <taxon>Basidiomycota</taxon>
        <taxon>Agaricomycotina</taxon>
        <taxon>Agaricomycetes</taxon>
        <taxon>Russulales</taxon>
        <taxon>Russulaceae</taxon>
        <taxon>Lactarius</taxon>
    </lineage>
</organism>
<name>A0AAD4LNB3_9AGAM</name>
<evidence type="ECO:0000313" key="2">
    <source>
        <dbReference type="EMBL" id="KAH8995010.1"/>
    </source>
</evidence>
<evidence type="ECO:0000256" key="1">
    <source>
        <dbReference type="SAM" id="MobiDB-lite"/>
    </source>
</evidence>